<dbReference type="InterPro" id="IPR000531">
    <property type="entry name" value="Beta-barrel_TonB"/>
</dbReference>
<protein>
    <submittedName>
        <fullName evidence="17">Iron complex outermembrane receptor protein</fullName>
    </submittedName>
</protein>
<dbReference type="GO" id="GO:0009279">
    <property type="term" value="C:cell outer membrane"/>
    <property type="evidence" value="ECO:0007669"/>
    <property type="project" value="UniProtKB-SubCell"/>
</dbReference>
<feature type="chain" id="PRO_5031469280" evidence="14">
    <location>
        <begin position="25"/>
        <end position="767"/>
    </location>
</feature>
<evidence type="ECO:0000256" key="11">
    <source>
        <dbReference type="ARBA" id="ARBA00023237"/>
    </source>
</evidence>
<keyword evidence="8" id="KW-0406">Ion transport</keyword>
<comment type="similarity">
    <text evidence="12 13">Belongs to the TonB-dependent receptor family.</text>
</comment>
<feature type="domain" description="TonB-dependent receptor-like beta-barrel" evidence="15">
    <location>
        <begin position="274"/>
        <end position="728"/>
    </location>
</feature>
<keyword evidence="10 12" id="KW-0472">Membrane</keyword>
<dbReference type="EMBL" id="JAATJB010000006">
    <property type="protein sequence ID" value="NJB98119.1"/>
    <property type="molecule type" value="Genomic_DNA"/>
</dbReference>
<evidence type="ECO:0000256" key="12">
    <source>
        <dbReference type="PROSITE-ProRule" id="PRU01360"/>
    </source>
</evidence>
<evidence type="ECO:0000256" key="14">
    <source>
        <dbReference type="SAM" id="SignalP"/>
    </source>
</evidence>
<dbReference type="Pfam" id="PF07715">
    <property type="entry name" value="Plug"/>
    <property type="match status" value="1"/>
</dbReference>
<evidence type="ECO:0000313" key="18">
    <source>
        <dbReference type="Proteomes" id="UP000531251"/>
    </source>
</evidence>
<dbReference type="InterPro" id="IPR012910">
    <property type="entry name" value="Plug_dom"/>
</dbReference>
<dbReference type="PANTHER" id="PTHR32552:SF89">
    <property type="entry name" value="CATECHOLATE SIDEROPHORE RECEPTOR FIU"/>
    <property type="match status" value="1"/>
</dbReference>
<keyword evidence="6 14" id="KW-0732">Signal</keyword>
<dbReference type="Gene3D" id="2.170.130.10">
    <property type="entry name" value="TonB-dependent receptor, plug domain"/>
    <property type="match status" value="1"/>
</dbReference>
<dbReference type="Proteomes" id="UP000531251">
    <property type="component" value="Unassembled WGS sequence"/>
</dbReference>
<gene>
    <name evidence="17" type="ORF">GGR89_002446</name>
</gene>
<keyword evidence="4" id="KW-0410">Iron transport</keyword>
<dbReference type="Pfam" id="PF00593">
    <property type="entry name" value="TonB_dep_Rec_b-barrel"/>
    <property type="match status" value="1"/>
</dbReference>
<dbReference type="InterPro" id="IPR036942">
    <property type="entry name" value="Beta-barrel_TonB_sf"/>
</dbReference>
<dbReference type="InterPro" id="IPR039426">
    <property type="entry name" value="TonB-dep_rcpt-like"/>
</dbReference>
<keyword evidence="5 12" id="KW-0812">Transmembrane</keyword>
<dbReference type="PROSITE" id="PS52016">
    <property type="entry name" value="TONB_DEPENDENT_REC_3"/>
    <property type="match status" value="1"/>
</dbReference>
<feature type="domain" description="TonB-dependent receptor plug" evidence="16">
    <location>
        <begin position="54"/>
        <end position="154"/>
    </location>
</feature>
<sequence length="767" mass="82924">MRIRMLAAGLLAGTSLFTAGAAFAQTLPTATLIDDTQPQSGADDIVVIGKGETRQIQTLTQADIALLTPGTSPLKAIEKLPGVNFQGADPFGAYEWAQRVSIRSFNQNQLGFTLDGIPLGDASYGNVNGLHISRAIISENIAETRVSQGSGGIDTQATNNLGGTLEFLSSDPKEKLGIDVNATGGSDNFWRVFGRLDFGELTPGGTRAYLSYLHSDTDKWKGWGAQRINQVNGKIVTPISPELRAVGTFDFSDRRENDYQDMSLGMIKRLGYNWDNISNDYAKAILVSDVGANNGYTGVTPTNPGAGKVYPAPFLNPDDAYYNAAGLRRDYLASAGLETTGDSPVHGVLKGYFHNNHGQGLWYTPYVASPNGVPMSLRTTEYDVRRGGVFGNIGTKLGFNDVTVGGWYERNDFRQARRFYALDSRTNPGRDSLSFQSNPFATQWYWKYQTDTVQYYVQDKIELGALTANLGWKGFAVTNHATPIVAGGLAGGRIKVTDWFQPHAGLNYRVTDNAELFAGFTQVTRAFVSAATSGPFATTQAGFDALNSGATKLKPEASDTYEVGGRYRSGIFTGSLAGYYVNFRNRLLAVTTSAGIVGNPAILQNVGDARSVGVEATGDVRLPMGFGLFASYSYNDSTYRDDVVTASGVIPTKGKTVVDSPKHMLKGEVTWSGQGFNARVGANYMSKRYFTYTNDQYVDGRVVVDATLGYKFDLGGRKLELQGNVTNLFDKKYISTIGTNGFGNSGDNQTLMVGAPQQFFLTLKVGI</sequence>
<evidence type="ECO:0000256" key="13">
    <source>
        <dbReference type="RuleBase" id="RU003357"/>
    </source>
</evidence>
<dbReference type="Gene3D" id="2.40.170.20">
    <property type="entry name" value="TonB-dependent receptor, beta-barrel domain"/>
    <property type="match status" value="1"/>
</dbReference>
<evidence type="ECO:0000256" key="8">
    <source>
        <dbReference type="ARBA" id="ARBA00023065"/>
    </source>
</evidence>
<keyword evidence="9 13" id="KW-0798">TonB box</keyword>
<evidence type="ECO:0000256" key="5">
    <source>
        <dbReference type="ARBA" id="ARBA00022692"/>
    </source>
</evidence>
<feature type="signal peptide" evidence="14">
    <location>
        <begin position="1"/>
        <end position="24"/>
    </location>
</feature>
<keyword evidence="17" id="KW-0675">Receptor</keyword>
<keyword evidence="3 12" id="KW-1134">Transmembrane beta strand</keyword>
<evidence type="ECO:0000256" key="1">
    <source>
        <dbReference type="ARBA" id="ARBA00004571"/>
    </source>
</evidence>
<evidence type="ECO:0000259" key="15">
    <source>
        <dbReference type="Pfam" id="PF00593"/>
    </source>
</evidence>
<dbReference type="SUPFAM" id="SSF56935">
    <property type="entry name" value="Porins"/>
    <property type="match status" value="1"/>
</dbReference>
<keyword evidence="7" id="KW-0408">Iron</keyword>
<evidence type="ECO:0000256" key="9">
    <source>
        <dbReference type="ARBA" id="ARBA00023077"/>
    </source>
</evidence>
<dbReference type="AlphaFoldDB" id="A0A7X6BCI0"/>
<evidence type="ECO:0000256" key="10">
    <source>
        <dbReference type="ARBA" id="ARBA00023136"/>
    </source>
</evidence>
<keyword evidence="11 12" id="KW-0998">Cell outer membrane</keyword>
<keyword evidence="2 12" id="KW-0813">Transport</keyword>
<organism evidence="17 18">
    <name type="scientific">Sphingomonas trueperi</name>
    <dbReference type="NCBI Taxonomy" id="53317"/>
    <lineage>
        <taxon>Bacteria</taxon>
        <taxon>Pseudomonadati</taxon>
        <taxon>Pseudomonadota</taxon>
        <taxon>Alphaproteobacteria</taxon>
        <taxon>Sphingomonadales</taxon>
        <taxon>Sphingomonadaceae</taxon>
        <taxon>Sphingomonas</taxon>
    </lineage>
</organism>
<dbReference type="PANTHER" id="PTHR32552">
    <property type="entry name" value="FERRICHROME IRON RECEPTOR-RELATED"/>
    <property type="match status" value="1"/>
</dbReference>
<name>A0A7X6BCI0_9SPHN</name>
<evidence type="ECO:0000256" key="4">
    <source>
        <dbReference type="ARBA" id="ARBA00022496"/>
    </source>
</evidence>
<keyword evidence="18" id="KW-1185">Reference proteome</keyword>
<dbReference type="InterPro" id="IPR037066">
    <property type="entry name" value="Plug_dom_sf"/>
</dbReference>
<evidence type="ECO:0000259" key="16">
    <source>
        <dbReference type="Pfam" id="PF07715"/>
    </source>
</evidence>
<evidence type="ECO:0000256" key="6">
    <source>
        <dbReference type="ARBA" id="ARBA00022729"/>
    </source>
</evidence>
<reference evidence="17 18" key="1">
    <citation type="submission" date="2020-03" db="EMBL/GenBank/DDBJ databases">
        <title>Genomic Encyclopedia of Type Strains, Phase IV (KMG-IV): sequencing the most valuable type-strain genomes for metagenomic binning, comparative biology and taxonomic classification.</title>
        <authorList>
            <person name="Goeker M."/>
        </authorList>
    </citation>
    <scope>NUCLEOTIDE SEQUENCE [LARGE SCALE GENOMIC DNA]</scope>
    <source>
        <strain evidence="17 18">DSM 7225</strain>
    </source>
</reference>
<accession>A0A7X6BCI0</accession>
<comment type="subcellular location">
    <subcellularLocation>
        <location evidence="1 12">Cell outer membrane</location>
        <topology evidence="1 12">Multi-pass membrane protein</topology>
    </subcellularLocation>
</comment>
<evidence type="ECO:0000256" key="3">
    <source>
        <dbReference type="ARBA" id="ARBA00022452"/>
    </source>
</evidence>
<comment type="caution">
    <text evidence="17">The sequence shown here is derived from an EMBL/GenBank/DDBJ whole genome shotgun (WGS) entry which is preliminary data.</text>
</comment>
<proteinExistence type="inferred from homology"/>
<evidence type="ECO:0000256" key="7">
    <source>
        <dbReference type="ARBA" id="ARBA00023004"/>
    </source>
</evidence>
<evidence type="ECO:0000313" key="17">
    <source>
        <dbReference type="EMBL" id="NJB98119.1"/>
    </source>
</evidence>
<evidence type="ECO:0000256" key="2">
    <source>
        <dbReference type="ARBA" id="ARBA00022448"/>
    </source>
</evidence>
<dbReference type="GO" id="GO:0015344">
    <property type="term" value="F:siderophore uptake transmembrane transporter activity"/>
    <property type="evidence" value="ECO:0007669"/>
    <property type="project" value="TreeGrafter"/>
</dbReference>